<keyword evidence="16" id="KW-1185">Reference proteome</keyword>
<evidence type="ECO:0000256" key="11">
    <source>
        <dbReference type="ARBA" id="ARBA00023180"/>
    </source>
</evidence>
<comment type="similarity">
    <text evidence="3 14">Belongs to the peptidase S10 family.</text>
</comment>
<comment type="caution">
    <text evidence="15">The sequence shown here is derived from an EMBL/GenBank/DDBJ whole genome shotgun (WGS) entry which is preliminary data.</text>
</comment>
<evidence type="ECO:0000256" key="5">
    <source>
        <dbReference type="ARBA" id="ARBA00022622"/>
    </source>
</evidence>
<proteinExistence type="inferred from homology"/>
<dbReference type="EC" id="3.4.16.-" evidence="14"/>
<protein>
    <recommendedName>
        <fullName evidence="14">Carboxypeptidase</fullName>
        <ecNumber evidence="14">3.4.16.-</ecNumber>
    </recommendedName>
</protein>
<dbReference type="Gene3D" id="3.40.50.1820">
    <property type="entry name" value="alpha/beta hydrolase"/>
    <property type="match status" value="1"/>
</dbReference>
<evidence type="ECO:0000256" key="6">
    <source>
        <dbReference type="ARBA" id="ARBA00022645"/>
    </source>
</evidence>
<evidence type="ECO:0000256" key="1">
    <source>
        <dbReference type="ARBA" id="ARBA00001003"/>
    </source>
</evidence>
<comment type="function">
    <text evidence="13">Extracellular serine carboxypeptidase that contributes to pathogenicity.</text>
</comment>
<dbReference type="SUPFAM" id="SSF53474">
    <property type="entry name" value="alpha/beta-Hydrolases"/>
    <property type="match status" value="1"/>
</dbReference>
<dbReference type="GO" id="GO:0006508">
    <property type="term" value="P:proteolysis"/>
    <property type="evidence" value="ECO:0007669"/>
    <property type="project" value="UniProtKB-KW"/>
</dbReference>
<evidence type="ECO:0000256" key="14">
    <source>
        <dbReference type="RuleBase" id="RU361156"/>
    </source>
</evidence>
<evidence type="ECO:0000256" key="10">
    <source>
        <dbReference type="ARBA" id="ARBA00023026"/>
    </source>
</evidence>
<keyword evidence="10" id="KW-0843">Virulence</keyword>
<evidence type="ECO:0000256" key="9">
    <source>
        <dbReference type="ARBA" id="ARBA00022801"/>
    </source>
</evidence>
<comment type="catalytic activity">
    <reaction evidence="1">
        <text>Preferential release of a C-terminal arginine or lysine residue.</text>
        <dbReference type="EC" id="3.4.16.6"/>
    </reaction>
</comment>
<dbReference type="InterPro" id="IPR033124">
    <property type="entry name" value="Ser_caboxypep_his_AS"/>
</dbReference>
<keyword evidence="5" id="KW-0472">Membrane</keyword>
<evidence type="ECO:0000256" key="12">
    <source>
        <dbReference type="ARBA" id="ARBA00023288"/>
    </source>
</evidence>
<dbReference type="InterPro" id="IPR029058">
    <property type="entry name" value="AB_hydrolase_fold"/>
</dbReference>
<evidence type="ECO:0000313" key="15">
    <source>
        <dbReference type="EMBL" id="KAI6784848.1"/>
    </source>
</evidence>
<dbReference type="GO" id="GO:0005886">
    <property type="term" value="C:plasma membrane"/>
    <property type="evidence" value="ECO:0007669"/>
    <property type="project" value="UniProtKB-SubCell"/>
</dbReference>
<reference evidence="15" key="1">
    <citation type="journal article" date="2021" name="J Fungi (Basel)">
        <title>Genomic and Metabolomic Analyses of the Marine Fungus Emericellopsis cladophorae: Insights into Saltwater Adaptability Mechanisms and Its Biosynthetic Potential.</title>
        <authorList>
            <person name="Goncalves M.F.M."/>
            <person name="Hilario S."/>
            <person name="Van de Peer Y."/>
            <person name="Esteves A.C."/>
            <person name="Alves A."/>
        </authorList>
    </citation>
    <scope>NUCLEOTIDE SEQUENCE</scope>
    <source>
        <strain evidence="15">MUM 19.33</strain>
    </source>
</reference>
<evidence type="ECO:0000256" key="4">
    <source>
        <dbReference type="ARBA" id="ARBA00022475"/>
    </source>
</evidence>
<dbReference type="PROSITE" id="PS00131">
    <property type="entry name" value="CARBOXYPEPT_SER_SER"/>
    <property type="match status" value="1"/>
</dbReference>
<evidence type="ECO:0000256" key="8">
    <source>
        <dbReference type="ARBA" id="ARBA00022729"/>
    </source>
</evidence>
<dbReference type="InterPro" id="IPR001563">
    <property type="entry name" value="Peptidase_S10"/>
</dbReference>
<dbReference type="PANTHER" id="PTHR11802">
    <property type="entry name" value="SERINE PROTEASE FAMILY S10 SERINE CARBOXYPEPTIDASE"/>
    <property type="match status" value="1"/>
</dbReference>
<feature type="signal peptide" evidence="14">
    <location>
        <begin position="1"/>
        <end position="18"/>
    </location>
</feature>
<evidence type="ECO:0000313" key="16">
    <source>
        <dbReference type="Proteomes" id="UP001055219"/>
    </source>
</evidence>
<dbReference type="Pfam" id="PF00450">
    <property type="entry name" value="Peptidase_S10"/>
    <property type="match status" value="2"/>
</dbReference>
<evidence type="ECO:0000256" key="7">
    <source>
        <dbReference type="ARBA" id="ARBA00022670"/>
    </source>
</evidence>
<dbReference type="GO" id="GO:0004185">
    <property type="term" value="F:serine-type carboxypeptidase activity"/>
    <property type="evidence" value="ECO:0007669"/>
    <property type="project" value="UniProtKB-UniRule"/>
</dbReference>
<keyword evidence="5" id="KW-0336">GPI-anchor</keyword>
<reference evidence="15" key="2">
    <citation type="submission" date="2022-07" db="EMBL/GenBank/DDBJ databases">
        <authorList>
            <person name="Goncalves M.F.M."/>
            <person name="Hilario S."/>
            <person name="Van De Peer Y."/>
            <person name="Esteves A.C."/>
            <person name="Alves A."/>
        </authorList>
    </citation>
    <scope>NUCLEOTIDE SEQUENCE</scope>
    <source>
        <strain evidence="15">MUM 19.33</strain>
    </source>
</reference>
<name>A0A9P9Y7N7_9HYPO</name>
<keyword evidence="9 14" id="KW-0378">Hydrolase</keyword>
<dbReference type="Proteomes" id="UP001055219">
    <property type="component" value="Unassembled WGS sequence"/>
</dbReference>
<dbReference type="AlphaFoldDB" id="A0A9P9Y7N7"/>
<evidence type="ECO:0000256" key="3">
    <source>
        <dbReference type="ARBA" id="ARBA00009431"/>
    </source>
</evidence>
<dbReference type="EMBL" id="JAGIXG020000003">
    <property type="protein sequence ID" value="KAI6784848.1"/>
    <property type="molecule type" value="Genomic_DNA"/>
</dbReference>
<dbReference type="GO" id="GO:0098552">
    <property type="term" value="C:side of membrane"/>
    <property type="evidence" value="ECO:0007669"/>
    <property type="project" value="UniProtKB-KW"/>
</dbReference>
<sequence>MYVSTTLALSALTSLVTAQFPPPPKGIKTLQSKFHENVTITYKEPNICETNDGVKSYAGHVHLPPGFLNDIDGEPQDYPLNTFFYFFEARIAPEDAPLAIWLNGGPGASSMLGLFTENGPCSITRDSHDTEDNPWSWNTFVNMLYIDEPNQVGFSYDTPTNVTMELLGGMELDVKPLNVSDGQVPESNYTHRVGTMSSQKQSHTTNSTAQAAHALWHFAQTWFDEFPHYKPHDDRISLWAESYGGHYGPGFMRFFREQNEKIKNGTLEDGRYMHLDTLGIVNGLLDAVVQGQAYIEFPYNNTYDMQVFSDDLYSELMHNWTKPDGCKDQLLACQDRLRSYDPITVHRGLVPVAEMCDTATQCSEEAIVQYNQLGHSWFDIAHPAADPFPDPMIHGYLSQAHVLEALGTPVNFSWLAVPVSSGFAASHDEIHGGFLDAVGYLLDSGVKVHMMYGDRDYACNWIGGEAASLAVPYSRQAEFNAAPYGLFWTPDGFSGITRQYGNFSFTRVFQAGHMVPSYQPVAAYEVFMRAMFNKDIGSGTIPVRDDLINDGEGFHRWIKNERPGWPEERCYVLQPSSCQPETWERVTKGKAKVVDYFVVEDNDELDEL</sequence>
<keyword evidence="8 14" id="KW-0732">Signal</keyword>
<dbReference type="GO" id="GO:0000324">
    <property type="term" value="C:fungal-type vacuole"/>
    <property type="evidence" value="ECO:0007669"/>
    <property type="project" value="TreeGrafter"/>
</dbReference>
<accession>A0A9P9Y7N7</accession>
<keyword evidence="12" id="KW-0449">Lipoprotein</keyword>
<comment type="subcellular location">
    <subcellularLocation>
        <location evidence="2">Cell membrane</location>
        <topology evidence="2">Lipid-anchor</topology>
        <topology evidence="2">GPI-anchor</topology>
    </subcellularLocation>
</comment>
<keyword evidence="4" id="KW-1003">Cell membrane</keyword>
<keyword evidence="7 14" id="KW-0645">Protease</keyword>
<feature type="chain" id="PRO_5040531643" description="Carboxypeptidase" evidence="14">
    <location>
        <begin position="19"/>
        <end position="608"/>
    </location>
</feature>
<dbReference type="RefSeq" id="XP_051365704.1">
    <property type="nucleotide sequence ID" value="XM_051502521.1"/>
</dbReference>
<dbReference type="InterPro" id="IPR018202">
    <property type="entry name" value="Ser_caboxypep_ser_AS"/>
</dbReference>
<evidence type="ECO:0000256" key="2">
    <source>
        <dbReference type="ARBA" id="ARBA00004609"/>
    </source>
</evidence>
<dbReference type="PRINTS" id="PR00724">
    <property type="entry name" value="CRBOXYPTASEC"/>
</dbReference>
<evidence type="ECO:0000256" key="13">
    <source>
        <dbReference type="ARBA" id="ARBA00037356"/>
    </source>
</evidence>
<dbReference type="GeneID" id="75834414"/>
<dbReference type="PANTHER" id="PTHR11802:SF189">
    <property type="entry name" value="CARBOXYPEPTIDASE"/>
    <property type="match status" value="1"/>
</dbReference>
<keyword evidence="6 14" id="KW-0121">Carboxypeptidase</keyword>
<keyword evidence="11" id="KW-0325">Glycoprotein</keyword>
<gene>
    <name evidence="15" type="ORF">J7T54_007942</name>
</gene>
<organism evidence="15 16">
    <name type="scientific">Emericellopsis cladophorae</name>
    <dbReference type="NCBI Taxonomy" id="2686198"/>
    <lineage>
        <taxon>Eukaryota</taxon>
        <taxon>Fungi</taxon>
        <taxon>Dikarya</taxon>
        <taxon>Ascomycota</taxon>
        <taxon>Pezizomycotina</taxon>
        <taxon>Sordariomycetes</taxon>
        <taxon>Hypocreomycetidae</taxon>
        <taxon>Hypocreales</taxon>
        <taxon>Bionectriaceae</taxon>
        <taxon>Emericellopsis</taxon>
    </lineage>
</organism>
<dbReference type="OrthoDB" id="443318at2759"/>
<dbReference type="PROSITE" id="PS00560">
    <property type="entry name" value="CARBOXYPEPT_SER_HIS"/>
    <property type="match status" value="1"/>
</dbReference>